<dbReference type="AlphaFoldDB" id="A0A9D3YEH8"/>
<reference evidence="1" key="1">
    <citation type="journal article" date="2019" name="bioRxiv">
        <title>The Genome of the Zebra Mussel, Dreissena polymorpha: A Resource for Invasive Species Research.</title>
        <authorList>
            <person name="McCartney M.A."/>
            <person name="Auch B."/>
            <person name="Kono T."/>
            <person name="Mallez S."/>
            <person name="Zhang Y."/>
            <person name="Obille A."/>
            <person name="Becker A."/>
            <person name="Abrahante J.E."/>
            <person name="Garbe J."/>
            <person name="Badalamenti J.P."/>
            <person name="Herman A."/>
            <person name="Mangelson H."/>
            <person name="Liachko I."/>
            <person name="Sullivan S."/>
            <person name="Sone E.D."/>
            <person name="Koren S."/>
            <person name="Silverstein K.A.T."/>
            <person name="Beckman K.B."/>
            <person name="Gohl D.M."/>
        </authorList>
    </citation>
    <scope>NUCLEOTIDE SEQUENCE</scope>
    <source>
        <strain evidence="1">Duluth1</strain>
        <tissue evidence="1">Whole animal</tissue>
    </source>
</reference>
<keyword evidence="2" id="KW-1185">Reference proteome</keyword>
<evidence type="ECO:0000313" key="2">
    <source>
        <dbReference type="Proteomes" id="UP000828390"/>
    </source>
</evidence>
<dbReference type="EMBL" id="JAIWYP010000015">
    <property type="protein sequence ID" value="KAH3699232.1"/>
    <property type="molecule type" value="Genomic_DNA"/>
</dbReference>
<evidence type="ECO:0000313" key="1">
    <source>
        <dbReference type="EMBL" id="KAH3699232.1"/>
    </source>
</evidence>
<comment type="caution">
    <text evidence="1">The sequence shown here is derived from an EMBL/GenBank/DDBJ whole genome shotgun (WGS) entry which is preliminary data.</text>
</comment>
<organism evidence="1 2">
    <name type="scientific">Dreissena polymorpha</name>
    <name type="common">Zebra mussel</name>
    <name type="synonym">Mytilus polymorpha</name>
    <dbReference type="NCBI Taxonomy" id="45954"/>
    <lineage>
        <taxon>Eukaryota</taxon>
        <taxon>Metazoa</taxon>
        <taxon>Spiralia</taxon>
        <taxon>Lophotrochozoa</taxon>
        <taxon>Mollusca</taxon>
        <taxon>Bivalvia</taxon>
        <taxon>Autobranchia</taxon>
        <taxon>Heteroconchia</taxon>
        <taxon>Euheterodonta</taxon>
        <taxon>Imparidentia</taxon>
        <taxon>Neoheterodontei</taxon>
        <taxon>Myida</taxon>
        <taxon>Dreissenoidea</taxon>
        <taxon>Dreissenidae</taxon>
        <taxon>Dreissena</taxon>
    </lineage>
</organism>
<gene>
    <name evidence="1" type="ORF">DPMN_074188</name>
</gene>
<dbReference type="Proteomes" id="UP000828390">
    <property type="component" value="Unassembled WGS sequence"/>
</dbReference>
<name>A0A9D3YEH8_DREPO</name>
<proteinExistence type="predicted"/>
<accession>A0A9D3YEH8</accession>
<reference evidence="1" key="2">
    <citation type="submission" date="2020-11" db="EMBL/GenBank/DDBJ databases">
        <authorList>
            <person name="McCartney M.A."/>
            <person name="Auch B."/>
            <person name="Kono T."/>
            <person name="Mallez S."/>
            <person name="Becker A."/>
            <person name="Gohl D.M."/>
            <person name="Silverstein K.A.T."/>
            <person name="Koren S."/>
            <person name="Bechman K.B."/>
            <person name="Herman A."/>
            <person name="Abrahante J.E."/>
            <person name="Garbe J."/>
        </authorList>
    </citation>
    <scope>NUCLEOTIDE SEQUENCE</scope>
    <source>
        <strain evidence="1">Duluth1</strain>
        <tissue evidence="1">Whole animal</tissue>
    </source>
</reference>
<protein>
    <submittedName>
        <fullName evidence="1">Uncharacterized protein</fullName>
    </submittedName>
</protein>
<sequence>MRDELATQNSQFMENTKDMTVTDTWSIFEELLKRLMNQHIPSKMLSGNKVHTPWITKAVKALHRKRNELFARQKVTGKSKDRHTFIQAKATSQRLER</sequence>